<sequence length="80" mass="8800">MAWRVVSSPRGARHGCAALAGESRRRQHELRGEPDADKPCAEHVEDAPLLRGCEIQRRGCCADVLPQSYAAASPHQHHVH</sequence>
<feature type="non-terminal residue" evidence="1">
    <location>
        <position position="80"/>
    </location>
</feature>
<proteinExistence type="predicted"/>
<dbReference type="Proteomes" id="UP000007350">
    <property type="component" value="Unassembled WGS sequence"/>
</dbReference>
<accession>K2MXT1</accession>
<keyword evidence="2" id="KW-1185">Reference proteome</keyword>
<gene>
    <name evidence="1" type="ORF">MOQ_009178</name>
</gene>
<protein>
    <submittedName>
        <fullName evidence="1">Dispersed gene family protein 1 (DGF-1), putative</fullName>
    </submittedName>
</protein>
<reference evidence="1 2" key="1">
    <citation type="journal article" date="2012" name="BMC Genomics">
        <title>Comparative genomic analysis of human infective Trypanosoma cruzi lineages with the bat-restricted subspecies T. cruzi marinkellei.</title>
        <authorList>
            <person name="Franzen O."/>
            <person name="Talavera-Lopez C."/>
            <person name="Ochaya S."/>
            <person name="Butler C.E."/>
            <person name="Messenger L.A."/>
            <person name="Lewis M.D."/>
            <person name="Llewellyn M.S."/>
            <person name="Marinkelle C.J."/>
            <person name="Tyler K.M."/>
            <person name="Miles M.A."/>
            <person name="Andersson B."/>
        </authorList>
    </citation>
    <scope>NUCLEOTIDE SEQUENCE [LARGE SCALE GENOMIC DNA]</scope>
    <source>
        <strain evidence="1 2">B7</strain>
    </source>
</reference>
<organism evidence="1 2">
    <name type="scientific">Trypanosoma cruzi marinkellei</name>
    <dbReference type="NCBI Taxonomy" id="85056"/>
    <lineage>
        <taxon>Eukaryota</taxon>
        <taxon>Discoba</taxon>
        <taxon>Euglenozoa</taxon>
        <taxon>Kinetoplastea</taxon>
        <taxon>Metakinetoplastina</taxon>
        <taxon>Trypanosomatida</taxon>
        <taxon>Trypanosomatidae</taxon>
        <taxon>Trypanosoma</taxon>
        <taxon>Schizotrypanum</taxon>
    </lineage>
</organism>
<dbReference type="AlphaFoldDB" id="K2MXT1"/>
<name>K2MXT1_TRYCR</name>
<evidence type="ECO:0000313" key="2">
    <source>
        <dbReference type="Proteomes" id="UP000007350"/>
    </source>
</evidence>
<dbReference type="EMBL" id="AHKC01019084">
    <property type="protein sequence ID" value="EKF27106.1"/>
    <property type="molecule type" value="Genomic_DNA"/>
</dbReference>
<comment type="caution">
    <text evidence="1">The sequence shown here is derived from an EMBL/GenBank/DDBJ whole genome shotgun (WGS) entry which is preliminary data.</text>
</comment>
<evidence type="ECO:0000313" key="1">
    <source>
        <dbReference type="EMBL" id="EKF27106.1"/>
    </source>
</evidence>